<keyword evidence="2" id="KW-1185">Reference proteome</keyword>
<reference evidence="1 2" key="1">
    <citation type="journal article" date="2024" name="G3 (Bethesda)">
        <title>Genome assembly of Hibiscus sabdariffa L. provides insights into metabolisms of medicinal natural products.</title>
        <authorList>
            <person name="Kim T."/>
        </authorList>
    </citation>
    <scope>NUCLEOTIDE SEQUENCE [LARGE SCALE GENOMIC DNA]</scope>
    <source>
        <strain evidence="1">TK-2024</strain>
        <tissue evidence="1">Old leaves</tissue>
    </source>
</reference>
<evidence type="ECO:0000313" key="1">
    <source>
        <dbReference type="EMBL" id="KAK8529188.1"/>
    </source>
</evidence>
<organism evidence="1 2">
    <name type="scientific">Hibiscus sabdariffa</name>
    <name type="common">roselle</name>
    <dbReference type="NCBI Taxonomy" id="183260"/>
    <lineage>
        <taxon>Eukaryota</taxon>
        <taxon>Viridiplantae</taxon>
        <taxon>Streptophyta</taxon>
        <taxon>Embryophyta</taxon>
        <taxon>Tracheophyta</taxon>
        <taxon>Spermatophyta</taxon>
        <taxon>Magnoliopsida</taxon>
        <taxon>eudicotyledons</taxon>
        <taxon>Gunneridae</taxon>
        <taxon>Pentapetalae</taxon>
        <taxon>rosids</taxon>
        <taxon>malvids</taxon>
        <taxon>Malvales</taxon>
        <taxon>Malvaceae</taxon>
        <taxon>Malvoideae</taxon>
        <taxon>Hibiscus</taxon>
    </lineage>
</organism>
<protein>
    <submittedName>
        <fullName evidence="1">Uncharacterized protein</fullName>
    </submittedName>
</protein>
<name>A0ABR2D328_9ROSI</name>
<comment type="caution">
    <text evidence="1">The sequence shown here is derived from an EMBL/GenBank/DDBJ whole genome shotgun (WGS) entry which is preliminary data.</text>
</comment>
<dbReference type="Proteomes" id="UP001472677">
    <property type="component" value="Unassembled WGS sequence"/>
</dbReference>
<proteinExistence type="predicted"/>
<dbReference type="EMBL" id="JBBPBM010000036">
    <property type="protein sequence ID" value="KAK8529188.1"/>
    <property type="molecule type" value="Genomic_DNA"/>
</dbReference>
<evidence type="ECO:0000313" key="2">
    <source>
        <dbReference type="Proteomes" id="UP001472677"/>
    </source>
</evidence>
<sequence length="85" mass="9380">MYYYVVATDYGLALYDRGTHSLPREIFEGYSRCIAGNYGNIVESNKLASFGRGELIGAVLYDEPPAELWAVCANDGLYLCAKDGK</sequence>
<accession>A0ABR2D328</accession>
<gene>
    <name evidence="1" type="ORF">V6N12_059975</name>
</gene>